<keyword evidence="6" id="KW-1185">Reference proteome</keyword>
<evidence type="ECO:0000313" key="6">
    <source>
        <dbReference type="Proteomes" id="UP000440198"/>
    </source>
</evidence>
<dbReference type="Proteomes" id="UP000421791">
    <property type="component" value="Unassembled WGS sequence"/>
</dbReference>
<dbReference type="RefSeq" id="WP_022276327.1">
    <property type="nucleotide sequence ID" value="NZ_CABIXA010000006.1"/>
</dbReference>
<reference evidence="5 6" key="2">
    <citation type="journal article" date="2019" name="Nat. Med.">
        <title>A library of human gut bacterial isolates paired with longitudinal multiomics data enables mechanistic microbiome research.</title>
        <authorList>
            <person name="Poyet M."/>
            <person name="Groussin M."/>
            <person name="Gibbons S.M."/>
            <person name="Avila-Pacheco J."/>
            <person name="Jiang X."/>
            <person name="Kearney S.M."/>
            <person name="Perrotta A.R."/>
            <person name="Berdy B."/>
            <person name="Zhao S."/>
            <person name="Lieberman T.D."/>
            <person name="Swanson P.K."/>
            <person name="Smith M."/>
            <person name="Roesemann S."/>
            <person name="Alexander J.E."/>
            <person name="Rich S.A."/>
            <person name="Livny J."/>
            <person name="Vlamakis H."/>
            <person name="Clish C."/>
            <person name="Bullock K."/>
            <person name="Deik A."/>
            <person name="Scott J."/>
            <person name="Pierce K.A."/>
            <person name="Xavier R.J."/>
            <person name="Alm E.J."/>
        </authorList>
    </citation>
    <scope>NUCLEOTIDE SEQUENCE [LARGE SCALE GENOMIC DNA]</scope>
    <source>
        <strain evidence="3 6">BIOML-A2</strain>
        <strain evidence="2 5">BIOML-A6</strain>
    </source>
</reference>
<dbReference type="Proteomes" id="UP000095517">
    <property type="component" value="Unassembled WGS sequence"/>
</dbReference>
<evidence type="ECO:0000313" key="3">
    <source>
        <dbReference type="EMBL" id="KAA5252653.1"/>
    </source>
</evidence>
<name>A0A174BYV2_9BACE</name>
<dbReference type="EMBL" id="CYZH01000006">
    <property type="protein sequence ID" value="CUO06004.1"/>
    <property type="molecule type" value="Genomic_DNA"/>
</dbReference>
<protein>
    <submittedName>
        <fullName evidence="1">Uncharacterized protein</fullName>
    </submittedName>
</protein>
<dbReference type="EMBL" id="VWAG01000057">
    <property type="protein sequence ID" value="KAA5252653.1"/>
    <property type="molecule type" value="Genomic_DNA"/>
</dbReference>
<reference evidence="1 4" key="1">
    <citation type="submission" date="2015-09" db="EMBL/GenBank/DDBJ databases">
        <authorList>
            <consortium name="Pathogen Informatics"/>
        </authorList>
    </citation>
    <scope>NUCLEOTIDE SEQUENCE [LARGE SCALE GENOMIC DNA]</scope>
    <source>
        <strain evidence="1 4">2789STDY5608840</strain>
    </source>
</reference>
<evidence type="ECO:0000313" key="5">
    <source>
        <dbReference type="Proteomes" id="UP000421791"/>
    </source>
</evidence>
<sequence length="150" mass="17165">MNKLHIHILSIFSFICLSCQQQTPQNQIEQAAVDFCEAFYNFNYPVAEEWSTPSSLSYLSFLASNIQQKHIEQLKAQGAAKISVVSSEIDANSERATVVCEIKNAHIISPISGEMQQISVLRDTLELMRERNKWLIRMDIPRQNGKRNHD</sequence>
<gene>
    <name evidence="1" type="ORF">ERS852397_01276</name>
    <name evidence="3" type="ORF">F2Z09_19445</name>
    <name evidence="2" type="ORF">F2Z22_19975</name>
</gene>
<evidence type="ECO:0000313" key="4">
    <source>
        <dbReference type="Proteomes" id="UP000095517"/>
    </source>
</evidence>
<dbReference type="Proteomes" id="UP000440198">
    <property type="component" value="Unassembled WGS sequence"/>
</dbReference>
<evidence type="ECO:0000313" key="1">
    <source>
        <dbReference type="EMBL" id="CUO06004.1"/>
    </source>
</evidence>
<dbReference type="EMBL" id="VWAK01000052">
    <property type="protein sequence ID" value="KAA5227125.1"/>
    <property type="molecule type" value="Genomic_DNA"/>
</dbReference>
<accession>A0A174BYV2</accession>
<organism evidence="1 4">
    <name type="scientific">Bacteroides finegoldii</name>
    <dbReference type="NCBI Taxonomy" id="338188"/>
    <lineage>
        <taxon>Bacteria</taxon>
        <taxon>Pseudomonadati</taxon>
        <taxon>Bacteroidota</taxon>
        <taxon>Bacteroidia</taxon>
        <taxon>Bacteroidales</taxon>
        <taxon>Bacteroidaceae</taxon>
        <taxon>Bacteroides</taxon>
    </lineage>
</organism>
<dbReference type="GeneID" id="92986890"/>
<evidence type="ECO:0000313" key="2">
    <source>
        <dbReference type="EMBL" id="KAA5227125.1"/>
    </source>
</evidence>
<proteinExistence type="predicted"/>
<dbReference type="AlphaFoldDB" id="A0A174BYV2"/>